<reference evidence="2" key="3">
    <citation type="submission" date="2023-05" db="EMBL/GenBank/DDBJ databases">
        <authorList>
            <person name="Smith C.H."/>
        </authorList>
    </citation>
    <scope>NUCLEOTIDE SEQUENCE</scope>
    <source>
        <strain evidence="2">CHS0354</strain>
        <tissue evidence="2">Mantle</tissue>
    </source>
</reference>
<evidence type="ECO:0000313" key="2">
    <source>
        <dbReference type="EMBL" id="KAK3594782.1"/>
    </source>
</evidence>
<name>A0AAE0VZC3_9BIVA</name>
<sequence length="118" mass="12847">MSAQRKHESHSSGHRLKSSDIVSSTCSKSRPNMESTGCFHNRHKPTLKYDVLATCCRSGDEISSGFSSGHQWAEVSSAQLSKALVAVGELLQIIKEDGVSLIGDSRTANGRKLLMIMR</sequence>
<comment type="caution">
    <text evidence="2">The sequence shown here is derived from an EMBL/GenBank/DDBJ whole genome shotgun (WGS) entry which is preliminary data.</text>
</comment>
<feature type="compositionally biased region" description="Polar residues" evidence="1">
    <location>
        <begin position="20"/>
        <end position="35"/>
    </location>
</feature>
<evidence type="ECO:0000256" key="1">
    <source>
        <dbReference type="SAM" id="MobiDB-lite"/>
    </source>
</evidence>
<dbReference type="AlphaFoldDB" id="A0AAE0VZC3"/>
<reference evidence="2" key="2">
    <citation type="journal article" date="2021" name="Genome Biol. Evol.">
        <title>Developing a high-quality reference genome for a parasitic bivalve with doubly uniparental inheritance (Bivalvia: Unionida).</title>
        <authorList>
            <person name="Smith C.H."/>
        </authorList>
    </citation>
    <scope>NUCLEOTIDE SEQUENCE</scope>
    <source>
        <strain evidence="2">CHS0354</strain>
        <tissue evidence="2">Mantle</tissue>
    </source>
</reference>
<feature type="compositionally biased region" description="Basic and acidic residues" evidence="1">
    <location>
        <begin position="1"/>
        <end position="11"/>
    </location>
</feature>
<evidence type="ECO:0000313" key="3">
    <source>
        <dbReference type="Proteomes" id="UP001195483"/>
    </source>
</evidence>
<gene>
    <name evidence="2" type="ORF">CHS0354_030728</name>
</gene>
<keyword evidence="3" id="KW-1185">Reference proteome</keyword>
<accession>A0AAE0VZC3</accession>
<organism evidence="2 3">
    <name type="scientific">Potamilus streckersoni</name>
    <dbReference type="NCBI Taxonomy" id="2493646"/>
    <lineage>
        <taxon>Eukaryota</taxon>
        <taxon>Metazoa</taxon>
        <taxon>Spiralia</taxon>
        <taxon>Lophotrochozoa</taxon>
        <taxon>Mollusca</taxon>
        <taxon>Bivalvia</taxon>
        <taxon>Autobranchia</taxon>
        <taxon>Heteroconchia</taxon>
        <taxon>Palaeoheterodonta</taxon>
        <taxon>Unionida</taxon>
        <taxon>Unionoidea</taxon>
        <taxon>Unionidae</taxon>
        <taxon>Ambleminae</taxon>
        <taxon>Lampsilini</taxon>
        <taxon>Potamilus</taxon>
    </lineage>
</organism>
<proteinExistence type="predicted"/>
<feature type="region of interest" description="Disordered" evidence="1">
    <location>
        <begin position="1"/>
        <end position="39"/>
    </location>
</feature>
<protein>
    <submittedName>
        <fullName evidence="2">Uncharacterized protein</fullName>
    </submittedName>
</protein>
<reference evidence="2" key="1">
    <citation type="journal article" date="2021" name="Genome Biol. Evol.">
        <title>A High-Quality Reference Genome for a Parasitic Bivalve with Doubly Uniparental Inheritance (Bivalvia: Unionida).</title>
        <authorList>
            <person name="Smith C.H."/>
        </authorList>
    </citation>
    <scope>NUCLEOTIDE SEQUENCE</scope>
    <source>
        <strain evidence="2">CHS0354</strain>
    </source>
</reference>
<dbReference type="EMBL" id="JAEAOA010001828">
    <property type="protein sequence ID" value="KAK3594782.1"/>
    <property type="molecule type" value="Genomic_DNA"/>
</dbReference>
<dbReference type="Proteomes" id="UP001195483">
    <property type="component" value="Unassembled WGS sequence"/>
</dbReference>